<evidence type="ECO:0000256" key="1">
    <source>
        <dbReference type="SAM" id="Phobius"/>
    </source>
</evidence>
<dbReference type="AlphaFoldDB" id="A0A936F1A6"/>
<evidence type="ECO:0000313" key="2">
    <source>
        <dbReference type="EMBL" id="MBK8572293.1"/>
    </source>
</evidence>
<sequence length="196" mass="20555">MIALPESVQAALDEPWRPVGTAGLVGFSIGSGLLFLAALTAEEGWIPLLDGVNLLFHEAGHPLFGIFGWETLAILGGTLMQLLVPTVVAASFWLRRDAYGTAAAGLWAGENFLNIARYVADARAQVLPLVGGGEHDWATLLSQWGCLASDHRIAQAHPDLRLAGHAGLLGVAGLALAGCTTGIGLSQDQKVSLTRR</sequence>
<gene>
    <name evidence="2" type="ORF">IPN91_06515</name>
</gene>
<dbReference type="Proteomes" id="UP000709959">
    <property type="component" value="Unassembled WGS sequence"/>
</dbReference>
<keyword evidence="1" id="KW-1133">Transmembrane helix</keyword>
<feature type="transmembrane region" description="Helical" evidence="1">
    <location>
        <begin position="72"/>
        <end position="94"/>
    </location>
</feature>
<evidence type="ECO:0000313" key="3">
    <source>
        <dbReference type="Proteomes" id="UP000709959"/>
    </source>
</evidence>
<accession>A0A936F1A6</accession>
<proteinExistence type="predicted"/>
<keyword evidence="1" id="KW-0812">Transmembrane</keyword>
<feature type="transmembrane region" description="Helical" evidence="1">
    <location>
        <begin position="21"/>
        <end position="41"/>
    </location>
</feature>
<comment type="caution">
    <text evidence="2">The sequence shown here is derived from an EMBL/GenBank/DDBJ whole genome shotgun (WGS) entry which is preliminary data.</text>
</comment>
<name>A0A936F1A6_9BACT</name>
<dbReference type="EMBL" id="JADKCH010000004">
    <property type="protein sequence ID" value="MBK8572293.1"/>
    <property type="molecule type" value="Genomic_DNA"/>
</dbReference>
<protein>
    <submittedName>
        <fullName evidence="2">Uncharacterized protein</fullName>
    </submittedName>
</protein>
<reference evidence="2 3" key="1">
    <citation type="submission" date="2020-10" db="EMBL/GenBank/DDBJ databases">
        <title>Connecting structure to function with the recovery of over 1000 high-quality activated sludge metagenome-assembled genomes encoding full-length rRNA genes using long-read sequencing.</title>
        <authorList>
            <person name="Singleton C.M."/>
            <person name="Petriglieri F."/>
            <person name="Kristensen J.M."/>
            <person name="Kirkegaard R.H."/>
            <person name="Michaelsen T.Y."/>
            <person name="Andersen M.H."/>
            <person name="Karst S.M."/>
            <person name="Dueholm M.S."/>
            <person name="Nielsen P.H."/>
            <person name="Albertsen M."/>
        </authorList>
    </citation>
    <scope>NUCLEOTIDE SEQUENCE [LARGE SCALE GENOMIC DNA]</scope>
    <source>
        <strain evidence="2">OdNE_18-Q3-R46-58_MAXAC.008</strain>
    </source>
</reference>
<keyword evidence="1" id="KW-0472">Membrane</keyword>
<organism evidence="2 3">
    <name type="scientific">Candidatus Geothrix odensensis</name>
    <dbReference type="NCBI Taxonomy" id="2954440"/>
    <lineage>
        <taxon>Bacteria</taxon>
        <taxon>Pseudomonadati</taxon>
        <taxon>Acidobacteriota</taxon>
        <taxon>Holophagae</taxon>
        <taxon>Holophagales</taxon>
        <taxon>Holophagaceae</taxon>
        <taxon>Geothrix</taxon>
    </lineage>
</organism>